<proteinExistence type="predicted"/>
<feature type="domain" description="RNase H type-1" evidence="7">
    <location>
        <begin position="155"/>
        <end position="234"/>
    </location>
</feature>
<dbReference type="SUPFAM" id="SSF56672">
    <property type="entry name" value="DNA/RNA polymerases"/>
    <property type="match status" value="1"/>
</dbReference>
<name>A0A329R9E0_9STRA</name>
<evidence type="ECO:0000259" key="7">
    <source>
        <dbReference type="Pfam" id="PF13456"/>
    </source>
</evidence>
<evidence type="ECO:0000259" key="8">
    <source>
        <dbReference type="Pfam" id="PF17917"/>
    </source>
</evidence>
<evidence type="ECO:0000256" key="2">
    <source>
        <dbReference type="ARBA" id="ARBA00022695"/>
    </source>
</evidence>
<evidence type="ECO:0000256" key="6">
    <source>
        <dbReference type="ARBA" id="ARBA00022918"/>
    </source>
</evidence>
<dbReference type="Pfam" id="PF17917">
    <property type="entry name" value="RT_RNaseH"/>
    <property type="match status" value="1"/>
</dbReference>
<dbReference type="InterPro" id="IPR002156">
    <property type="entry name" value="RNaseH_domain"/>
</dbReference>
<dbReference type="PANTHER" id="PTHR37984:SF5">
    <property type="entry name" value="PROTEIN NYNRIN-LIKE"/>
    <property type="match status" value="1"/>
</dbReference>
<dbReference type="InterPro" id="IPR041373">
    <property type="entry name" value="RT_RNaseH"/>
</dbReference>
<dbReference type="GO" id="GO:0004523">
    <property type="term" value="F:RNA-DNA hybrid ribonuclease activity"/>
    <property type="evidence" value="ECO:0007669"/>
    <property type="project" value="InterPro"/>
</dbReference>
<dbReference type="Gene3D" id="3.30.420.10">
    <property type="entry name" value="Ribonuclease H-like superfamily/Ribonuclease H"/>
    <property type="match status" value="1"/>
</dbReference>
<organism evidence="9 10">
    <name type="scientific">Phytophthora cactorum</name>
    <dbReference type="NCBI Taxonomy" id="29920"/>
    <lineage>
        <taxon>Eukaryota</taxon>
        <taxon>Sar</taxon>
        <taxon>Stramenopiles</taxon>
        <taxon>Oomycota</taxon>
        <taxon>Peronosporomycetes</taxon>
        <taxon>Peronosporales</taxon>
        <taxon>Peronosporaceae</taxon>
        <taxon>Phytophthora</taxon>
    </lineage>
</organism>
<feature type="domain" description="Reverse transcriptase RNase H-like" evidence="8">
    <location>
        <begin position="23"/>
        <end position="90"/>
    </location>
</feature>
<keyword evidence="1" id="KW-0808">Transferase</keyword>
<dbReference type="OrthoDB" id="124264at2759"/>
<accession>A0A329R9E0</accession>
<reference evidence="9 10" key="1">
    <citation type="submission" date="2018-01" db="EMBL/GenBank/DDBJ databases">
        <title>Draft genome of the strawberry crown rot pathogen Phytophthora cactorum.</title>
        <authorList>
            <person name="Armitage A.D."/>
            <person name="Lysoe E."/>
            <person name="Nellist C.F."/>
            <person name="Harrison R.J."/>
            <person name="Brurberg M.B."/>
        </authorList>
    </citation>
    <scope>NUCLEOTIDE SEQUENCE [LARGE SCALE GENOMIC DNA]</scope>
    <source>
        <strain evidence="9 10">10300</strain>
    </source>
</reference>
<dbReference type="InterPro" id="IPR012337">
    <property type="entry name" value="RNaseH-like_sf"/>
</dbReference>
<keyword evidence="6" id="KW-0695">RNA-directed DNA polymerase</keyword>
<evidence type="ECO:0000256" key="5">
    <source>
        <dbReference type="ARBA" id="ARBA00022801"/>
    </source>
</evidence>
<evidence type="ECO:0000256" key="1">
    <source>
        <dbReference type="ARBA" id="ARBA00022679"/>
    </source>
</evidence>
<keyword evidence="10" id="KW-1185">Reference proteome</keyword>
<dbReference type="VEuPathDB" id="FungiDB:PC110_g22323"/>
<gene>
    <name evidence="9" type="ORF">PC110_g22323</name>
</gene>
<dbReference type="InterPro" id="IPR043502">
    <property type="entry name" value="DNA/RNA_pol_sf"/>
</dbReference>
<evidence type="ECO:0000313" key="10">
    <source>
        <dbReference type="Proteomes" id="UP000251314"/>
    </source>
</evidence>
<evidence type="ECO:0000313" key="9">
    <source>
        <dbReference type="EMBL" id="RAW21234.1"/>
    </source>
</evidence>
<dbReference type="Proteomes" id="UP000251314">
    <property type="component" value="Unassembled WGS sequence"/>
</dbReference>
<dbReference type="Pfam" id="PF13456">
    <property type="entry name" value="RVT_3"/>
    <property type="match status" value="1"/>
</dbReference>
<keyword evidence="2" id="KW-0548">Nucleotidyltransferase</keyword>
<dbReference type="PANTHER" id="PTHR37984">
    <property type="entry name" value="PROTEIN CBG26694"/>
    <property type="match status" value="1"/>
</dbReference>
<keyword evidence="3" id="KW-0540">Nuclease</keyword>
<dbReference type="GO" id="GO:0003964">
    <property type="term" value="F:RNA-directed DNA polymerase activity"/>
    <property type="evidence" value="ECO:0007669"/>
    <property type="project" value="UniProtKB-KW"/>
</dbReference>
<evidence type="ECO:0000256" key="3">
    <source>
        <dbReference type="ARBA" id="ARBA00022722"/>
    </source>
</evidence>
<dbReference type="GO" id="GO:0003676">
    <property type="term" value="F:nucleic acid binding"/>
    <property type="evidence" value="ECO:0007669"/>
    <property type="project" value="InterPro"/>
</dbReference>
<sequence length="408" mass="46344">MIATTPTLRHFDPYRARSDHYPISRTLKPNENNYGVVEKEILALLRVLDLNYNLLVGRPIRILTRYSTLAWLFKSAGLQGRLGQWTALLSPWTLEIVKCSKEEDEILGILAASITPRAKIDEALTKIAPMKEPRRQIQALIPTVQVHEELYVVRFDGSARVKRGGGPYSAILWKLPGWTVMKARSGNAESLTVNEAEYHGFLLGLELLQEVDPKRLVVCGDSNLVVRQVRGEIDCKAPGLTLQRQLASVALQRQCGVLVEGEAKWQDLVTLNRLDEVIVVRSNDEMARISAMVTRSRTRTMSKAQILQEDYVKELRVDRIRQAQDEEAWISGLKKYLVGKLRDLDQGEAKSYSLIAADYGMDLNDLLFYWPPTKRTNEDRDGLMRLVMPEALHQDVLHHYHASLEGDH</sequence>
<dbReference type="EMBL" id="MJFZ01001928">
    <property type="protein sequence ID" value="RAW21234.1"/>
    <property type="molecule type" value="Genomic_DNA"/>
</dbReference>
<dbReference type="InterPro" id="IPR036397">
    <property type="entry name" value="RNaseH_sf"/>
</dbReference>
<evidence type="ECO:0008006" key="11">
    <source>
        <dbReference type="Google" id="ProtNLM"/>
    </source>
</evidence>
<comment type="caution">
    <text evidence="9">The sequence shown here is derived from an EMBL/GenBank/DDBJ whole genome shotgun (WGS) entry which is preliminary data.</text>
</comment>
<keyword evidence="5" id="KW-0378">Hydrolase</keyword>
<dbReference type="AlphaFoldDB" id="A0A329R9E0"/>
<dbReference type="InterPro" id="IPR050951">
    <property type="entry name" value="Retrovirus_Pol_polyprotein"/>
</dbReference>
<evidence type="ECO:0000256" key="4">
    <source>
        <dbReference type="ARBA" id="ARBA00022759"/>
    </source>
</evidence>
<protein>
    <recommendedName>
        <fullName evidence="11">Reverse transcriptase</fullName>
    </recommendedName>
</protein>
<dbReference type="SUPFAM" id="SSF53098">
    <property type="entry name" value="Ribonuclease H-like"/>
    <property type="match status" value="1"/>
</dbReference>
<keyword evidence="4" id="KW-0255">Endonuclease</keyword>